<evidence type="ECO:0000256" key="5">
    <source>
        <dbReference type="ARBA" id="ARBA00023065"/>
    </source>
</evidence>
<keyword evidence="5" id="KW-0406">Ion transport</keyword>
<keyword evidence="11" id="KW-1185">Reference proteome</keyword>
<dbReference type="InterPro" id="IPR028325">
    <property type="entry name" value="VG_K_chnl"/>
</dbReference>
<gene>
    <name evidence="10" type="ORF">LMG31506_04326</name>
</gene>
<sequence>MDDTTDNVADQPILPHHVIREFTRVLWHLRAVLLALFLLFVLLAVVMHYAGGAVDVATRAPASAGQIAYFCAITALTIGYGDIVPTTETGRVVAVLLGMLGVLITGLVTAAAVYGVQAAAHRAGIRPR</sequence>
<protein>
    <recommendedName>
        <fullName evidence="9">Potassium channel domain-containing protein</fullName>
    </recommendedName>
</protein>
<accession>A0A916IYE7</accession>
<dbReference type="GO" id="GO:0005249">
    <property type="term" value="F:voltage-gated potassium channel activity"/>
    <property type="evidence" value="ECO:0007669"/>
    <property type="project" value="InterPro"/>
</dbReference>
<evidence type="ECO:0000256" key="6">
    <source>
        <dbReference type="ARBA" id="ARBA00023136"/>
    </source>
</evidence>
<dbReference type="InterPro" id="IPR013099">
    <property type="entry name" value="K_chnl_dom"/>
</dbReference>
<evidence type="ECO:0000313" key="11">
    <source>
        <dbReference type="Proteomes" id="UP000672934"/>
    </source>
</evidence>
<evidence type="ECO:0000256" key="1">
    <source>
        <dbReference type="ARBA" id="ARBA00004141"/>
    </source>
</evidence>
<dbReference type="PANTHER" id="PTHR11537">
    <property type="entry name" value="VOLTAGE-GATED POTASSIUM CHANNEL"/>
    <property type="match status" value="1"/>
</dbReference>
<keyword evidence="7" id="KW-0407">Ion channel</keyword>
<feature type="transmembrane region" description="Helical" evidence="8">
    <location>
        <begin position="27"/>
        <end position="50"/>
    </location>
</feature>
<dbReference type="SUPFAM" id="SSF81324">
    <property type="entry name" value="Voltage-gated potassium channels"/>
    <property type="match status" value="1"/>
</dbReference>
<keyword evidence="6 8" id="KW-0472">Membrane</keyword>
<keyword evidence="2" id="KW-0813">Transport</keyword>
<dbReference type="RefSeq" id="WP_211949223.1">
    <property type="nucleotide sequence ID" value="NZ_CAJPUY010000016.1"/>
</dbReference>
<feature type="transmembrane region" description="Helical" evidence="8">
    <location>
        <begin position="62"/>
        <end position="80"/>
    </location>
</feature>
<reference evidence="10" key="1">
    <citation type="submission" date="2021-03" db="EMBL/GenBank/DDBJ databases">
        <authorList>
            <person name="Peeters C."/>
        </authorList>
    </citation>
    <scope>NUCLEOTIDE SEQUENCE</scope>
    <source>
        <strain evidence="10">LMG 31506</strain>
    </source>
</reference>
<evidence type="ECO:0000259" key="9">
    <source>
        <dbReference type="Pfam" id="PF07885"/>
    </source>
</evidence>
<evidence type="ECO:0000256" key="2">
    <source>
        <dbReference type="ARBA" id="ARBA00022448"/>
    </source>
</evidence>
<dbReference type="GO" id="GO:0008076">
    <property type="term" value="C:voltage-gated potassium channel complex"/>
    <property type="evidence" value="ECO:0007669"/>
    <property type="project" value="InterPro"/>
</dbReference>
<keyword evidence="4 8" id="KW-1133">Transmembrane helix</keyword>
<dbReference type="EMBL" id="CAJPUY010000016">
    <property type="protein sequence ID" value="CAG2150918.1"/>
    <property type="molecule type" value="Genomic_DNA"/>
</dbReference>
<dbReference type="GO" id="GO:0001508">
    <property type="term" value="P:action potential"/>
    <property type="evidence" value="ECO:0007669"/>
    <property type="project" value="TreeGrafter"/>
</dbReference>
<dbReference type="Proteomes" id="UP000672934">
    <property type="component" value="Unassembled WGS sequence"/>
</dbReference>
<comment type="subcellular location">
    <subcellularLocation>
        <location evidence="1">Membrane</location>
        <topology evidence="1">Multi-pass membrane protein</topology>
    </subcellularLocation>
</comment>
<proteinExistence type="predicted"/>
<organism evidence="10 11">
    <name type="scientific">Cupriavidus yeoncheonensis</name>
    <dbReference type="NCBI Taxonomy" id="1462994"/>
    <lineage>
        <taxon>Bacteria</taxon>
        <taxon>Pseudomonadati</taxon>
        <taxon>Pseudomonadota</taxon>
        <taxon>Betaproteobacteria</taxon>
        <taxon>Burkholderiales</taxon>
        <taxon>Burkholderiaceae</taxon>
        <taxon>Cupriavidus</taxon>
    </lineage>
</organism>
<evidence type="ECO:0000256" key="7">
    <source>
        <dbReference type="ARBA" id="ARBA00023303"/>
    </source>
</evidence>
<evidence type="ECO:0000256" key="3">
    <source>
        <dbReference type="ARBA" id="ARBA00022692"/>
    </source>
</evidence>
<keyword evidence="3 8" id="KW-0812">Transmembrane</keyword>
<dbReference type="PRINTS" id="PR00169">
    <property type="entry name" value="KCHANNEL"/>
</dbReference>
<evidence type="ECO:0000313" key="10">
    <source>
        <dbReference type="EMBL" id="CAG2150918.1"/>
    </source>
</evidence>
<feature type="transmembrane region" description="Helical" evidence="8">
    <location>
        <begin position="92"/>
        <end position="116"/>
    </location>
</feature>
<feature type="domain" description="Potassium channel" evidence="9">
    <location>
        <begin position="38"/>
        <end position="111"/>
    </location>
</feature>
<dbReference type="AlphaFoldDB" id="A0A916IYE7"/>
<evidence type="ECO:0000256" key="4">
    <source>
        <dbReference type="ARBA" id="ARBA00022989"/>
    </source>
</evidence>
<comment type="caution">
    <text evidence="10">The sequence shown here is derived from an EMBL/GenBank/DDBJ whole genome shotgun (WGS) entry which is preliminary data.</text>
</comment>
<evidence type="ECO:0000256" key="8">
    <source>
        <dbReference type="SAM" id="Phobius"/>
    </source>
</evidence>
<name>A0A916IYE7_9BURK</name>
<dbReference type="PANTHER" id="PTHR11537:SF254">
    <property type="entry name" value="POTASSIUM VOLTAGE-GATED CHANNEL PROTEIN SHAB"/>
    <property type="match status" value="1"/>
</dbReference>
<dbReference type="Pfam" id="PF07885">
    <property type="entry name" value="Ion_trans_2"/>
    <property type="match status" value="1"/>
</dbReference>
<dbReference type="Gene3D" id="1.10.287.70">
    <property type="match status" value="1"/>
</dbReference>